<feature type="domain" description="DUS-like FMN-binding" evidence="20">
    <location>
        <begin position="235"/>
        <end position="505"/>
    </location>
</feature>
<evidence type="ECO:0000313" key="21">
    <source>
        <dbReference type="EMBL" id="GMT25387.1"/>
    </source>
</evidence>
<comment type="catalytic activity">
    <reaction evidence="17">
        <text>a 5,6-dihydrouridine in mRNA + NADP(+) = a uridine in mRNA + NADPH + H(+)</text>
        <dbReference type="Rhea" id="RHEA:69855"/>
        <dbReference type="Rhea" id="RHEA-COMP:14658"/>
        <dbReference type="Rhea" id="RHEA-COMP:17789"/>
        <dbReference type="ChEBI" id="CHEBI:15378"/>
        <dbReference type="ChEBI" id="CHEBI:57783"/>
        <dbReference type="ChEBI" id="CHEBI:58349"/>
        <dbReference type="ChEBI" id="CHEBI:65315"/>
        <dbReference type="ChEBI" id="CHEBI:74443"/>
    </reaction>
    <physiologicalReaction direction="right-to-left" evidence="17">
        <dbReference type="Rhea" id="RHEA:69857"/>
    </physiologicalReaction>
</comment>
<gene>
    <name evidence="21" type="ORF">PFISCL1PPCAC_16684</name>
</gene>
<dbReference type="GO" id="GO:0102265">
    <property type="term" value="F:tRNA-dihydrouridine47 synthase activity"/>
    <property type="evidence" value="ECO:0007669"/>
    <property type="project" value="UniProtKB-EC"/>
</dbReference>
<dbReference type="PROSITE" id="PS01136">
    <property type="entry name" value="UPF0034"/>
    <property type="match status" value="1"/>
</dbReference>
<comment type="catalytic activity">
    <reaction evidence="15">
        <text>5,6-dihydrouridine(47) in tRNA + NAD(+) = uridine(47) in tRNA + NADH + H(+)</text>
        <dbReference type="Rhea" id="RHEA:53364"/>
        <dbReference type="Rhea" id="RHEA-COMP:13539"/>
        <dbReference type="Rhea" id="RHEA-COMP:13540"/>
        <dbReference type="ChEBI" id="CHEBI:15378"/>
        <dbReference type="ChEBI" id="CHEBI:57540"/>
        <dbReference type="ChEBI" id="CHEBI:57945"/>
        <dbReference type="ChEBI" id="CHEBI:65315"/>
        <dbReference type="ChEBI" id="CHEBI:74443"/>
        <dbReference type="EC" id="1.3.1.89"/>
    </reaction>
    <physiologicalReaction direction="right-to-left" evidence="15">
        <dbReference type="Rhea" id="RHEA:53366"/>
    </physiologicalReaction>
</comment>
<dbReference type="PANTHER" id="PTHR45846">
    <property type="entry name" value="TRNA-DIHYDROURIDINE(47) SYNTHASE [NAD(P)(+)]-LIKE"/>
    <property type="match status" value="1"/>
</dbReference>
<keyword evidence="12" id="KW-0521">NADP</keyword>
<evidence type="ECO:0000256" key="17">
    <source>
        <dbReference type="ARBA" id="ARBA00049447"/>
    </source>
</evidence>
<proteinExistence type="inferred from homology"/>
<evidence type="ECO:0000256" key="15">
    <source>
        <dbReference type="ARBA" id="ARBA00048266"/>
    </source>
</evidence>
<reference evidence="21" key="1">
    <citation type="submission" date="2023-10" db="EMBL/GenBank/DDBJ databases">
        <title>Genome assembly of Pristionchus species.</title>
        <authorList>
            <person name="Yoshida K."/>
            <person name="Sommer R.J."/>
        </authorList>
    </citation>
    <scope>NUCLEOTIDE SEQUENCE</scope>
    <source>
        <strain evidence="21">RS5133</strain>
    </source>
</reference>
<sequence length="578" mass="64976">MAEVAVMENIPGEGVAEAIPEAKNNYPSNVAPIKKEYLIEAPVLPEEPAAAAEPSAENGEPPKGKDRRDNRRDRRGMNKDRKKEMARTETKIRAAAVRLCPSVNSSDVKCKYGDKCTSEHDIPTFLAAKPADIAETCPVYEANGKCRYSYACRFGNAHLGPDQEQLEKPPIGTNGEVRNHHSMHIVVGMRKREYGFSRSDEACAELKEGGSLFQGAMEWEKRKLDMASLKGKKYLAPLTTVGNLPFRRLCVGLGAEITCGEMAVATSLLMGTPSEWSLVKRHSSEKIFGVQMAGGFPDTMSKAAQILVDEFDVDFIDVNLGCPIDVVNQKGGGCALAARTNKLIDVLKSMRYVMKDVPLTIKLRTGLKENELTADKTLRSVLDRVPIDLVDFHPRSKEQRYTKLARWDFVERIADTTKEVPLWVCGDVFSYEDYYQRLENNPIDGIVIGRGALIKPWIFTEIDEKRHWDISASERIEMLQKFVNYGLDHWGSDDTGVEKTRRFLLELLSFQCRYIPVGLLETLPQRINDRPPFYRGRSEMETLLSSSKSADWLEISKMFLGPPPDQFVFIPKHKASSY</sequence>
<dbReference type="Gene3D" id="3.20.20.70">
    <property type="entry name" value="Aldolase class I"/>
    <property type="match status" value="1"/>
</dbReference>
<keyword evidence="6" id="KW-0507">mRNA processing</keyword>
<dbReference type="SUPFAM" id="SSF51395">
    <property type="entry name" value="FMN-linked oxidoreductases"/>
    <property type="match status" value="1"/>
</dbReference>
<evidence type="ECO:0000256" key="16">
    <source>
        <dbReference type="ARBA" id="ARBA00048342"/>
    </source>
</evidence>
<evidence type="ECO:0000256" key="13">
    <source>
        <dbReference type="ARBA" id="ARBA00023002"/>
    </source>
</evidence>
<protein>
    <recommendedName>
        <fullName evidence="3">tRNA-dihydrouridine(47) synthase [NAD(P)(+)]</fullName>
        <ecNumber evidence="3">1.3.1.89</ecNumber>
    </recommendedName>
</protein>
<evidence type="ECO:0000256" key="14">
    <source>
        <dbReference type="ARBA" id="ARBA00023027"/>
    </source>
</evidence>
<keyword evidence="7" id="KW-0819">tRNA processing</keyword>
<evidence type="ECO:0000256" key="7">
    <source>
        <dbReference type="ARBA" id="ARBA00022694"/>
    </source>
</evidence>
<dbReference type="GO" id="GO:0008270">
    <property type="term" value="F:zinc ion binding"/>
    <property type="evidence" value="ECO:0007669"/>
    <property type="project" value="UniProtKB-KW"/>
</dbReference>
<dbReference type="PANTHER" id="PTHR45846:SF1">
    <property type="entry name" value="TRNA-DIHYDROURIDINE(47) SYNTHASE [NAD(P)(+)]-LIKE"/>
    <property type="match status" value="1"/>
</dbReference>
<dbReference type="InterPro" id="IPR013785">
    <property type="entry name" value="Aldolase_TIM"/>
</dbReference>
<feature type="region of interest" description="Disordered" evidence="19">
    <location>
        <begin position="44"/>
        <end position="89"/>
    </location>
</feature>
<evidence type="ECO:0000256" key="10">
    <source>
        <dbReference type="ARBA" id="ARBA00022771"/>
    </source>
</evidence>
<evidence type="ECO:0000256" key="5">
    <source>
        <dbReference type="ARBA" id="ARBA00022643"/>
    </source>
</evidence>
<comment type="catalytic activity">
    <reaction evidence="16">
        <text>a 5,6-dihydrouridine in mRNA + NAD(+) = a uridine in mRNA + NADH + H(+)</text>
        <dbReference type="Rhea" id="RHEA:69851"/>
        <dbReference type="Rhea" id="RHEA-COMP:14658"/>
        <dbReference type="Rhea" id="RHEA-COMP:17789"/>
        <dbReference type="ChEBI" id="CHEBI:15378"/>
        <dbReference type="ChEBI" id="CHEBI:57540"/>
        <dbReference type="ChEBI" id="CHEBI:57945"/>
        <dbReference type="ChEBI" id="CHEBI:65315"/>
        <dbReference type="ChEBI" id="CHEBI:74443"/>
    </reaction>
    <physiologicalReaction direction="right-to-left" evidence="16">
        <dbReference type="Rhea" id="RHEA:69853"/>
    </physiologicalReaction>
</comment>
<dbReference type="FunFam" id="3.20.20.70:FF:000067">
    <property type="entry name" value="tRNA-dihydrouridine(47) synthase [NAD(P)(+)]"/>
    <property type="match status" value="1"/>
</dbReference>
<comment type="caution">
    <text evidence="21">The sequence shown here is derived from an EMBL/GenBank/DDBJ whole genome shotgun (WGS) entry which is preliminary data.</text>
</comment>
<dbReference type="Gene3D" id="4.10.1000.10">
    <property type="entry name" value="Zinc finger, CCCH-type"/>
    <property type="match status" value="1"/>
</dbReference>
<keyword evidence="22" id="KW-1185">Reference proteome</keyword>
<dbReference type="Pfam" id="PF25585">
    <property type="entry name" value="zf-CCCH_DUS3L"/>
    <property type="match status" value="2"/>
</dbReference>
<comment type="cofactor">
    <cofactor evidence="1">
        <name>FMN</name>
        <dbReference type="ChEBI" id="CHEBI:58210"/>
    </cofactor>
</comment>
<evidence type="ECO:0000256" key="4">
    <source>
        <dbReference type="ARBA" id="ARBA00022630"/>
    </source>
</evidence>
<dbReference type="GO" id="GO:0006397">
    <property type="term" value="P:mRNA processing"/>
    <property type="evidence" value="ECO:0007669"/>
    <property type="project" value="UniProtKB-KW"/>
</dbReference>
<evidence type="ECO:0000256" key="19">
    <source>
        <dbReference type="SAM" id="MobiDB-lite"/>
    </source>
</evidence>
<keyword evidence="14" id="KW-0520">NAD</keyword>
<keyword evidence="13" id="KW-0560">Oxidoreductase</keyword>
<keyword evidence="8" id="KW-0479">Metal-binding</keyword>
<dbReference type="CDD" id="cd02801">
    <property type="entry name" value="DUS_like_FMN"/>
    <property type="match status" value="1"/>
</dbReference>
<dbReference type="GO" id="GO:0003723">
    <property type="term" value="F:RNA binding"/>
    <property type="evidence" value="ECO:0007669"/>
    <property type="project" value="TreeGrafter"/>
</dbReference>
<comment type="similarity">
    <text evidence="2">Belongs to the Dus family. Dus3 subfamily.</text>
</comment>
<evidence type="ECO:0000256" key="12">
    <source>
        <dbReference type="ARBA" id="ARBA00022857"/>
    </source>
</evidence>
<dbReference type="GO" id="GO:0050660">
    <property type="term" value="F:flavin adenine dinucleotide binding"/>
    <property type="evidence" value="ECO:0007669"/>
    <property type="project" value="InterPro"/>
</dbReference>
<evidence type="ECO:0000256" key="18">
    <source>
        <dbReference type="ARBA" id="ARBA00049513"/>
    </source>
</evidence>
<evidence type="ECO:0000259" key="20">
    <source>
        <dbReference type="Pfam" id="PF01207"/>
    </source>
</evidence>
<evidence type="ECO:0000256" key="11">
    <source>
        <dbReference type="ARBA" id="ARBA00022833"/>
    </source>
</evidence>
<evidence type="ECO:0000256" key="9">
    <source>
        <dbReference type="ARBA" id="ARBA00022737"/>
    </source>
</evidence>
<keyword evidence="10" id="KW-0863">Zinc-finger</keyword>
<evidence type="ECO:0000256" key="1">
    <source>
        <dbReference type="ARBA" id="ARBA00001917"/>
    </source>
</evidence>
<dbReference type="EMBL" id="BTSY01000004">
    <property type="protein sequence ID" value="GMT25387.1"/>
    <property type="molecule type" value="Genomic_DNA"/>
</dbReference>
<organism evidence="21 22">
    <name type="scientific">Pristionchus fissidentatus</name>
    <dbReference type="NCBI Taxonomy" id="1538716"/>
    <lineage>
        <taxon>Eukaryota</taxon>
        <taxon>Metazoa</taxon>
        <taxon>Ecdysozoa</taxon>
        <taxon>Nematoda</taxon>
        <taxon>Chromadorea</taxon>
        <taxon>Rhabditida</taxon>
        <taxon>Rhabditina</taxon>
        <taxon>Diplogasteromorpha</taxon>
        <taxon>Diplogasteroidea</taxon>
        <taxon>Neodiplogasteridae</taxon>
        <taxon>Pristionchus</taxon>
    </lineage>
</organism>
<dbReference type="Pfam" id="PF01207">
    <property type="entry name" value="Dus"/>
    <property type="match status" value="1"/>
</dbReference>
<name>A0AAV5W0M6_9BILA</name>
<dbReference type="AlphaFoldDB" id="A0AAV5W0M6"/>
<keyword evidence="9" id="KW-0677">Repeat</keyword>
<dbReference type="InterPro" id="IPR035587">
    <property type="entry name" value="DUS-like_FMN-bd"/>
</dbReference>
<evidence type="ECO:0000313" key="22">
    <source>
        <dbReference type="Proteomes" id="UP001432322"/>
    </source>
</evidence>
<comment type="catalytic activity">
    <reaction evidence="18">
        <text>5,6-dihydrouridine(47) in tRNA + NADP(+) = uridine(47) in tRNA + NADPH + H(+)</text>
        <dbReference type="Rhea" id="RHEA:53360"/>
        <dbReference type="Rhea" id="RHEA-COMP:13539"/>
        <dbReference type="Rhea" id="RHEA-COMP:13540"/>
        <dbReference type="ChEBI" id="CHEBI:15378"/>
        <dbReference type="ChEBI" id="CHEBI:57783"/>
        <dbReference type="ChEBI" id="CHEBI:58349"/>
        <dbReference type="ChEBI" id="CHEBI:65315"/>
        <dbReference type="ChEBI" id="CHEBI:74443"/>
        <dbReference type="EC" id="1.3.1.89"/>
    </reaction>
    <physiologicalReaction direction="right-to-left" evidence="18">
        <dbReference type="Rhea" id="RHEA:53362"/>
    </physiologicalReaction>
</comment>
<dbReference type="InterPro" id="IPR018517">
    <property type="entry name" value="tRNA_hU_synthase_CS"/>
</dbReference>
<feature type="compositionally biased region" description="Low complexity" evidence="19">
    <location>
        <begin position="44"/>
        <end position="59"/>
    </location>
</feature>
<evidence type="ECO:0000256" key="8">
    <source>
        <dbReference type="ARBA" id="ARBA00022723"/>
    </source>
</evidence>
<keyword evidence="11" id="KW-0862">Zinc</keyword>
<dbReference type="EC" id="1.3.1.89" evidence="3"/>
<accession>A0AAV5W0M6</accession>
<dbReference type="Proteomes" id="UP001432322">
    <property type="component" value="Unassembled WGS sequence"/>
</dbReference>
<keyword evidence="4" id="KW-0285">Flavoprotein</keyword>
<feature type="compositionally biased region" description="Basic and acidic residues" evidence="19">
    <location>
        <begin position="60"/>
        <end position="89"/>
    </location>
</feature>
<evidence type="ECO:0000256" key="6">
    <source>
        <dbReference type="ARBA" id="ARBA00022664"/>
    </source>
</evidence>
<keyword evidence="5" id="KW-0288">FMN</keyword>
<evidence type="ECO:0000256" key="2">
    <source>
        <dbReference type="ARBA" id="ARBA00005451"/>
    </source>
</evidence>
<evidence type="ECO:0000256" key="3">
    <source>
        <dbReference type="ARBA" id="ARBA00012376"/>
    </source>
</evidence>